<keyword evidence="6" id="KW-1185">Reference proteome</keyword>
<dbReference type="InterPro" id="IPR027640">
    <property type="entry name" value="Kinesin-like_fam"/>
</dbReference>
<feature type="compositionally biased region" description="Basic residues" evidence="3">
    <location>
        <begin position="387"/>
        <end position="402"/>
    </location>
</feature>
<dbReference type="InterPro" id="IPR036961">
    <property type="entry name" value="Kinesin_motor_dom_sf"/>
</dbReference>
<evidence type="ECO:0000256" key="3">
    <source>
        <dbReference type="SAM" id="MobiDB-lite"/>
    </source>
</evidence>
<dbReference type="PRINTS" id="PR00380">
    <property type="entry name" value="KINESINHEAVY"/>
</dbReference>
<dbReference type="SUPFAM" id="SSF52540">
    <property type="entry name" value="P-loop containing nucleoside triphosphate hydrolases"/>
    <property type="match status" value="1"/>
</dbReference>
<keyword evidence="2" id="KW-0175">Coiled coil</keyword>
<feature type="region of interest" description="Disordered" evidence="3">
    <location>
        <begin position="380"/>
        <end position="431"/>
    </location>
</feature>
<feature type="region of interest" description="Disordered" evidence="3">
    <location>
        <begin position="484"/>
        <end position="516"/>
    </location>
</feature>
<gene>
    <name evidence="5" type="ORF">ACHAWO_003441</name>
</gene>
<feature type="compositionally biased region" description="Basic and acidic residues" evidence="3">
    <location>
        <begin position="1"/>
        <end position="11"/>
    </location>
</feature>
<dbReference type="Gene3D" id="3.40.850.10">
    <property type="entry name" value="Kinesin motor domain"/>
    <property type="match status" value="1"/>
</dbReference>
<dbReference type="SMART" id="SM00129">
    <property type="entry name" value="KISc"/>
    <property type="match status" value="1"/>
</dbReference>
<feature type="compositionally biased region" description="Low complexity" evidence="3">
    <location>
        <begin position="85"/>
        <end position="97"/>
    </location>
</feature>
<sequence>MIPIQIDKRSVDTSNSQPPAVRSVGNGSINNNNLRGVINNNTPTINGRSPSPNIIPKNPKDMNSPKRRIGSSVGSGSQQRIVHATTNTINTTTNTNNSMAASVGPGTMGSPSMMSRAHGRSNSEHELSLLPPRSMTPNTMGKVPLVHSLSTPLSSQSTSKLLKPQSQQQQSTALDSEEQFMFEQRLTTDELGVAIRKINHSGKAQLRYVRCVPLRPLSSSDYGEHNPVGLYGSMPYLEERSFRGDVSVSSRSTSSSRFLERIKNGVFDVKNKNPGRDNGGGIGSADNNSLLKEETSLKALTWGKKNTVTIPLSEFVAVKKGKTTERTMRNASASARLLSIVTRSGRGCLDIEAPTRLDRDKFASAFSVFLEVPLEEEPTMEAGSVGGRKKLKTPNITRKKKSAAMSEPGLPMNSTSSTPRMRNHTEESASILPVLTPSSDKATDADNELAFFNETKSKMATTTPGTASMGDTMSASARKRILSVDTKSESMLDPPKKDAQDASKKMDDDDEVSHVSSLTGAVDQEIVEELHQAIIELRNELDASRAEAARAVKVAEQAIQSAENCSSSDWNSTVTHKAAEAAALAQKKSAEAIARARMAEERLSAERKSTAFWRRQAQAAEEEAGSLKTRSAAAEIQQAVMVEELASEKRRAARMFASLKDVFGRSDERQAKELESALDRRRELEIEVEKLRGMIGKKDEEMKMIKEEHDRKEKEKAKSGRMSLSFSNRRKRHGSAASNEETSVVDCVAVDPKDEALKDKTAVLTTQISTIQKQFALLKYTAREELLSLQSQSLEWSIQAGEAISASIAETTYLKEKLAAESAMRLKLLNELQDIRGTVRVYCRPKPAVDKSILTIPTHDILVLNEEDSPMSFKFDRVFSPHASQYEVFSEMEEPLISSLDGFNVTLLAFGQHGSGKTHTVLGDSVVGSDGLPSLESHGVQLQALKQLFNIAGHRTDRYKDAVSMTLLEVHNEKLIDLLAGTPTADENGQIVICESRRDKRKKNSELNSEWHKGKLEIRTNIDGNTVVQGLVSIPIQSFEDASTIWRESLARRTERLKQGGLDPSNYEKNSNVIATFHITSVNIATGVGTEGKLQFVDMAGSDIALGVKKMEDAVGTNEDKIHFCNKSIDALNDVVNARCQFDRSVPYRNSTLTHLLRDSLEADAKVLLLCCVSSDQSNLSDTIGTLRFGSRMQKVSIGKATKHIVGSKE</sequence>
<evidence type="ECO:0000313" key="6">
    <source>
        <dbReference type="Proteomes" id="UP001530400"/>
    </source>
</evidence>
<accession>A0ABD3PJI4</accession>
<dbReference type="EMBL" id="JALLPJ020000609">
    <property type="protein sequence ID" value="KAL3787491.1"/>
    <property type="molecule type" value="Genomic_DNA"/>
</dbReference>
<keyword evidence="1" id="KW-0067">ATP-binding</keyword>
<dbReference type="PANTHER" id="PTHR47972:SF28">
    <property type="entry name" value="KINESIN-LIKE PROTEIN KLP-3"/>
    <property type="match status" value="1"/>
</dbReference>
<feature type="compositionally biased region" description="Low complexity" evidence="3">
    <location>
        <begin position="148"/>
        <end position="171"/>
    </location>
</feature>
<comment type="similarity">
    <text evidence="1">Belongs to the TRAFAC class myosin-kinesin ATPase superfamily. Kinesin family.</text>
</comment>
<proteinExistence type="inferred from homology"/>
<dbReference type="GO" id="GO:0005524">
    <property type="term" value="F:ATP binding"/>
    <property type="evidence" value="ECO:0007669"/>
    <property type="project" value="UniProtKB-UniRule"/>
</dbReference>
<evidence type="ECO:0000256" key="2">
    <source>
        <dbReference type="SAM" id="Coils"/>
    </source>
</evidence>
<feature type="coiled-coil region" evidence="2">
    <location>
        <begin position="527"/>
        <end position="554"/>
    </location>
</feature>
<organism evidence="5 6">
    <name type="scientific">Cyclotella atomus</name>
    <dbReference type="NCBI Taxonomy" id="382360"/>
    <lineage>
        <taxon>Eukaryota</taxon>
        <taxon>Sar</taxon>
        <taxon>Stramenopiles</taxon>
        <taxon>Ochrophyta</taxon>
        <taxon>Bacillariophyta</taxon>
        <taxon>Coscinodiscophyceae</taxon>
        <taxon>Thalassiosirophycidae</taxon>
        <taxon>Stephanodiscales</taxon>
        <taxon>Stephanodiscaceae</taxon>
        <taxon>Cyclotella</taxon>
    </lineage>
</organism>
<feature type="compositionally biased region" description="Basic and acidic residues" evidence="3">
    <location>
        <begin position="706"/>
        <end position="718"/>
    </location>
</feature>
<reference evidence="5 6" key="1">
    <citation type="submission" date="2024-10" db="EMBL/GenBank/DDBJ databases">
        <title>Updated reference genomes for cyclostephanoid diatoms.</title>
        <authorList>
            <person name="Roberts W.R."/>
            <person name="Alverson A.J."/>
        </authorList>
    </citation>
    <scope>NUCLEOTIDE SEQUENCE [LARGE SCALE GENOMIC DNA]</scope>
    <source>
        <strain evidence="5 6">AJA010-31</strain>
    </source>
</reference>
<dbReference type="GO" id="GO:0003774">
    <property type="term" value="F:cytoskeletal motor activity"/>
    <property type="evidence" value="ECO:0007669"/>
    <property type="project" value="UniProtKB-UniRule"/>
</dbReference>
<feature type="region of interest" description="Disordered" evidence="3">
    <location>
        <begin position="269"/>
        <end position="288"/>
    </location>
</feature>
<protein>
    <recommendedName>
        <fullName evidence="4">Kinesin motor domain-containing protein</fullName>
    </recommendedName>
</protein>
<keyword evidence="1" id="KW-0547">Nucleotide-binding</keyword>
<name>A0ABD3PJI4_9STRA</name>
<feature type="compositionally biased region" description="Basic and acidic residues" evidence="3">
    <location>
        <begin position="486"/>
        <end position="507"/>
    </location>
</feature>
<keyword evidence="1" id="KW-0505">Motor protein</keyword>
<evidence type="ECO:0000313" key="5">
    <source>
        <dbReference type="EMBL" id="KAL3787491.1"/>
    </source>
</evidence>
<feature type="region of interest" description="Disordered" evidence="3">
    <location>
        <begin position="1"/>
        <end position="175"/>
    </location>
</feature>
<dbReference type="AlphaFoldDB" id="A0ABD3PJI4"/>
<feature type="binding site" evidence="1">
    <location>
        <begin position="911"/>
        <end position="918"/>
    </location>
    <ligand>
        <name>ATP</name>
        <dbReference type="ChEBI" id="CHEBI:30616"/>
    </ligand>
</feature>
<dbReference type="PROSITE" id="PS50067">
    <property type="entry name" value="KINESIN_MOTOR_2"/>
    <property type="match status" value="1"/>
</dbReference>
<feature type="compositionally biased region" description="Low complexity" evidence="3">
    <location>
        <begin position="30"/>
        <end position="41"/>
    </location>
</feature>
<comment type="caution">
    <text evidence="5">The sequence shown here is derived from an EMBL/GenBank/DDBJ whole genome shotgun (WGS) entry which is preliminary data.</text>
</comment>
<evidence type="ECO:0000259" key="4">
    <source>
        <dbReference type="PROSITE" id="PS50067"/>
    </source>
</evidence>
<dbReference type="InterPro" id="IPR001752">
    <property type="entry name" value="Kinesin_motor_dom"/>
</dbReference>
<dbReference type="Proteomes" id="UP001530400">
    <property type="component" value="Unassembled WGS sequence"/>
</dbReference>
<feature type="region of interest" description="Disordered" evidence="3">
    <location>
        <begin position="706"/>
        <end position="738"/>
    </location>
</feature>
<feature type="compositionally biased region" description="Polar residues" evidence="3">
    <location>
        <begin position="42"/>
        <end position="52"/>
    </location>
</feature>
<dbReference type="InterPro" id="IPR027417">
    <property type="entry name" value="P-loop_NTPase"/>
</dbReference>
<dbReference type="Pfam" id="PF00225">
    <property type="entry name" value="Kinesin"/>
    <property type="match status" value="1"/>
</dbReference>
<dbReference type="PANTHER" id="PTHR47972">
    <property type="entry name" value="KINESIN-LIKE PROTEIN KLP-3"/>
    <property type="match status" value="1"/>
</dbReference>
<evidence type="ECO:0000256" key="1">
    <source>
        <dbReference type="PROSITE-ProRule" id="PRU00283"/>
    </source>
</evidence>
<feature type="domain" description="Kinesin motor" evidence="4">
    <location>
        <begin position="838"/>
        <end position="1196"/>
    </location>
</feature>